<name>A0A432XF17_9GAMM</name>
<evidence type="ECO:0000256" key="4">
    <source>
        <dbReference type="ARBA" id="ARBA00022630"/>
    </source>
</evidence>
<evidence type="ECO:0000256" key="2">
    <source>
        <dbReference type="ARBA" id="ARBA00004749"/>
    </source>
</evidence>
<dbReference type="AlphaFoldDB" id="A0A432XF17"/>
<proteinExistence type="inferred from homology"/>
<evidence type="ECO:0000313" key="10">
    <source>
        <dbReference type="EMBL" id="RUO47323.1"/>
    </source>
</evidence>
<dbReference type="InterPro" id="IPR002938">
    <property type="entry name" value="FAD-bd"/>
</dbReference>
<keyword evidence="6" id="KW-0560">Oxidoreductase</keyword>
<dbReference type="Proteomes" id="UP000286678">
    <property type="component" value="Unassembled WGS sequence"/>
</dbReference>
<dbReference type="InterPro" id="IPR051205">
    <property type="entry name" value="UbiH/COQ6_monooxygenase"/>
</dbReference>
<dbReference type="UniPathway" id="UPA00232"/>
<reference evidence="11" key="1">
    <citation type="journal article" date="2018" name="Front. Microbiol.">
        <title>Genome-Based Analysis Reveals the Taxonomy and Diversity of the Family Idiomarinaceae.</title>
        <authorList>
            <person name="Liu Y."/>
            <person name="Lai Q."/>
            <person name="Shao Z."/>
        </authorList>
    </citation>
    <scope>NUCLEOTIDE SEQUENCE [LARGE SCALE GENOMIC DNA]</scope>
    <source>
        <strain evidence="11">SW15</strain>
    </source>
</reference>
<feature type="domain" description="FAD-binding" evidence="9">
    <location>
        <begin position="7"/>
        <end position="338"/>
    </location>
</feature>
<dbReference type="GO" id="GO:0006744">
    <property type="term" value="P:ubiquinone biosynthetic process"/>
    <property type="evidence" value="ECO:0007669"/>
    <property type="project" value="UniProtKB-UniPathway"/>
</dbReference>
<evidence type="ECO:0000256" key="7">
    <source>
        <dbReference type="ARBA" id="ARBA00023033"/>
    </source>
</evidence>
<keyword evidence="4" id="KW-0285">Flavoprotein</keyword>
<comment type="similarity">
    <text evidence="3">Belongs to the UbiH/COQ6 family.</text>
</comment>
<dbReference type="SUPFAM" id="SSF51905">
    <property type="entry name" value="FAD/NAD(P)-binding domain"/>
    <property type="match status" value="1"/>
</dbReference>
<sequence length="407" mass="44265">MDAKQVTPVVIAGGGLVGSLMAFLFAQQRPDVVVKVVEPQADGPVPDKRTIALAAATVDLLNGQGIWHDLAAQAEAIRHIHVSDRGYLGATRLHAEQEGVAALGYVVPAAALNKALYERIQSLPNVEWLAGSKVARLEQQQDDCIVTLETPSGEQQLQAQLVVGADGQRSFIREQLGIGVKTTDYGQVGIIANIDLDKPLEGWAYERFTETGPLALLPLPDQQASLVWSVDEEQAEAVLALSDNEFLAQLQSAFGYRAGRFTGIGQRLQFPLRLHLAERSVAHRAVLIGNASHTLHPIAGQGFNLGVRDAICLSDQLARATDFGSYATLAAYWREREQDYNNIIGLTDLLVRGFSNHHWPLTKFRNLALLGLDAVPPLRQAFARQTMGLAPLARRASSLQIEKGERS</sequence>
<keyword evidence="8" id="KW-0812">Transmembrane</keyword>
<keyword evidence="11" id="KW-1185">Reference proteome</keyword>
<dbReference type="InterPro" id="IPR010971">
    <property type="entry name" value="UbiH/COQ6"/>
</dbReference>
<dbReference type="PROSITE" id="PS01304">
    <property type="entry name" value="UBIH"/>
    <property type="match status" value="1"/>
</dbReference>
<dbReference type="PANTHER" id="PTHR43876:SF8">
    <property type="entry name" value="2-OCTAPRENYL-6-METHOXYPHENOL HYDROXYLASE"/>
    <property type="match status" value="1"/>
</dbReference>
<evidence type="ECO:0000256" key="3">
    <source>
        <dbReference type="ARBA" id="ARBA00005349"/>
    </source>
</evidence>
<dbReference type="Pfam" id="PF01494">
    <property type="entry name" value="FAD_binding_3"/>
    <property type="match status" value="1"/>
</dbReference>
<dbReference type="InterPro" id="IPR011295">
    <property type="entry name" value="UbiH"/>
</dbReference>
<keyword evidence="8" id="KW-1133">Transmembrane helix</keyword>
<dbReference type="InterPro" id="IPR018168">
    <property type="entry name" value="Ubi_Hdrlase_CS"/>
</dbReference>
<accession>A0A432XF17</accession>
<organism evidence="10 11">
    <name type="scientific">Pseudidiomarina aquimaris</name>
    <dbReference type="NCBI Taxonomy" id="641841"/>
    <lineage>
        <taxon>Bacteria</taxon>
        <taxon>Pseudomonadati</taxon>
        <taxon>Pseudomonadota</taxon>
        <taxon>Gammaproteobacteria</taxon>
        <taxon>Alteromonadales</taxon>
        <taxon>Idiomarinaceae</taxon>
        <taxon>Pseudidiomarina</taxon>
    </lineage>
</organism>
<comment type="caution">
    <text evidence="10">The sequence shown here is derived from an EMBL/GenBank/DDBJ whole genome shotgun (WGS) entry which is preliminary data.</text>
</comment>
<dbReference type="OrthoDB" id="9769565at2"/>
<dbReference type="Gene3D" id="3.50.50.60">
    <property type="entry name" value="FAD/NAD(P)-binding domain"/>
    <property type="match status" value="2"/>
</dbReference>
<dbReference type="EMBL" id="PIPT01000006">
    <property type="protein sequence ID" value="RUO47323.1"/>
    <property type="molecule type" value="Genomic_DNA"/>
</dbReference>
<dbReference type="PANTHER" id="PTHR43876">
    <property type="entry name" value="UBIQUINONE BIOSYNTHESIS MONOOXYGENASE COQ6, MITOCHONDRIAL"/>
    <property type="match status" value="1"/>
</dbReference>
<evidence type="ECO:0000313" key="11">
    <source>
        <dbReference type="Proteomes" id="UP000286678"/>
    </source>
</evidence>
<dbReference type="NCBIfam" id="NF004356">
    <property type="entry name" value="PRK05732.1"/>
    <property type="match status" value="1"/>
</dbReference>
<keyword evidence="8" id="KW-0472">Membrane</keyword>
<dbReference type="NCBIfam" id="TIGR01988">
    <property type="entry name" value="Ubi-OHases"/>
    <property type="match status" value="1"/>
</dbReference>
<evidence type="ECO:0000256" key="6">
    <source>
        <dbReference type="ARBA" id="ARBA00023002"/>
    </source>
</evidence>
<feature type="transmembrane region" description="Helical" evidence="8">
    <location>
        <begin position="6"/>
        <end position="26"/>
    </location>
</feature>
<dbReference type="RefSeq" id="WP_126834110.1">
    <property type="nucleotide sequence ID" value="NZ_PIPT01000006.1"/>
</dbReference>
<keyword evidence="5" id="KW-0274">FAD</keyword>
<evidence type="ECO:0000256" key="8">
    <source>
        <dbReference type="SAM" id="Phobius"/>
    </source>
</evidence>
<comment type="pathway">
    <text evidence="2">Cofactor biosynthesis; ubiquinone biosynthesis.</text>
</comment>
<dbReference type="PRINTS" id="PR00420">
    <property type="entry name" value="RNGMNOXGNASE"/>
</dbReference>
<evidence type="ECO:0000256" key="5">
    <source>
        <dbReference type="ARBA" id="ARBA00022827"/>
    </source>
</evidence>
<dbReference type="InterPro" id="IPR036188">
    <property type="entry name" value="FAD/NAD-bd_sf"/>
</dbReference>
<gene>
    <name evidence="10" type="ORF">CWE21_09055</name>
</gene>
<dbReference type="GO" id="GO:0071949">
    <property type="term" value="F:FAD binding"/>
    <property type="evidence" value="ECO:0007669"/>
    <property type="project" value="InterPro"/>
</dbReference>
<evidence type="ECO:0000259" key="9">
    <source>
        <dbReference type="Pfam" id="PF01494"/>
    </source>
</evidence>
<keyword evidence="7" id="KW-0503">Monooxygenase</keyword>
<protein>
    <submittedName>
        <fullName evidence="10">2-octaprenyl-6-methoxyphenyl hydroxylase</fullName>
    </submittedName>
</protein>
<dbReference type="NCBIfam" id="TIGR01984">
    <property type="entry name" value="UbiH"/>
    <property type="match status" value="1"/>
</dbReference>
<dbReference type="GO" id="GO:0008681">
    <property type="term" value="F:2-octaprenyl-6-methoxyphenol hydroxylase activity"/>
    <property type="evidence" value="ECO:0007669"/>
    <property type="project" value="InterPro"/>
</dbReference>
<evidence type="ECO:0000256" key="1">
    <source>
        <dbReference type="ARBA" id="ARBA00001974"/>
    </source>
</evidence>
<comment type="cofactor">
    <cofactor evidence="1">
        <name>FAD</name>
        <dbReference type="ChEBI" id="CHEBI:57692"/>
    </cofactor>
</comment>